<evidence type="ECO:0000313" key="2">
    <source>
        <dbReference type="Proteomes" id="UP000003107"/>
    </source>
</evidence>
<dbReference type="OrthoDB" id="5360941at2"/>
<dbReference type="Proteomes" id="UP000003107">
    <property type="component" value="Unassembled WGS sequence"/>
</dbReference>
<reference evidence="1 2" key="1">
    <citation type="submission" date="2009-07" db="EMBL/GenBank/DDBJ databases">
        <authorList>
            <person name="Madupu R."/>
            <person name="Sebastian Y."/>
            <person name="Durkin A.S."/>
            <person name="Torralba M."/>
            <person name="Methe B."/>
            <person name="Sutton G.G."/>
            <person name="Strausberg R.L."/>
            <person name="Nelson K.E."/>
        </authorList>
    </citation>
    <scope>NUCLEOTIDE SEQUENCE [LARGE SCALE GENOMIC DNA]</scope>
    <source>
        <strain evidence="1 2">RM3277</strain>
    </source>
</reference>
<sequence>MKLDIKQLKSEFESELNTQNWFKNIGNHSLDTDKNFAPFCVKFAKFEQLSKLLKSNEWSDIDLDIFAEICCFSDQILRQYSLTDELAGAAREILSVKKDHLIQDIRAHDLPAETYDYSVLPIVLRAFQEYGIRKICPNFRIDFNTNLLKILNLGYLPCGWKHNAPKLRQAYNPITFVGDSVRQRDKFSYGDGVLYVY</sequence>
<dbReference type="STRING" id="553219.CAMSH0001_0137"/>
<evidence type="ECO:0000313" key="1">
    <source>
        <dbReference type="EMBL" id="EET78621.1"/>
    </source>
</evidence>
<comment type="caution">
    <text evidence="1">The sequence shown here is derived from an EMBL/GenBank/DDBJ whole genome shotgun (WGS) entry which is preliminary data.</text>
</comment>
<name>C6RJ40_9BACT</name>
<dbReference type="EMBL" id="ACVQ01000033">
    <property type="protein sequence ID" value="EET78621.1"/>
    <property type="molecule type" value="Genomic_DNA"/>
</dbReference>
<proteinExistence type="predicted"/>
<accession>C6RJ40</accession>
<dbReference type="AlphaFoldDB" id="C6RJ40"/>
<dbReference type="RefSeq" id="WP_004321746.1">
    <property type="nucleotide sequence ID" value="NZ_ACVQ01000033.1"/>
</dbReference>
<dbReference type="GeneID" id="60989415"/>
<protein>
    <submittedName>
        <fullName evidence="1">Uncharacterized protein</fullName>
    </submittedName>
</protein>
<organism evidence="1 2">
    <name type="scientific">Campylobacter showae RM3277</name>
    <dbReference type="NCBI Taxonomy" id="553219"/>
    <lineage>
        <taxon>Bacteria</taxon>
        <taxon>Pseudomonadati</taxon>
        <taxon>Campylobacterota</taxon>
        <taxon>Epsilonproteobacteria</taxon>
        <taxon>Campylobacterales</taxon>
        <taxon>Campylobacteraceae</taxon>
        <taxon>Campylobacter</taxon>
    </lineage>
</organism>
<keyword evidence="2" id="KW-1185">Reference proteome</keyword>
<gene>
    <name evidence="1" type="ORF">CAMSH0001_0137</name>
</gene>